<reference evidence="2 3" key="1">
    <citation type="submission" date="2019-07" db="EMBL/GenBank/DDBJ databases">
        <title>The pathways for chlorine oxyanion respiration interact through the shared metabolite chlorate.</title>
        <authorList>
            <person name="Barnum T.P."/>
            <person name="Cheng Y."/>
            <person name="Hill K.A."/>
            <person name="Lucas L.N."/>
            <person name="Carlson H.K."/>
            <person name="Coates J.D."/>
        </authorList>
    </citation>
    <scope>NUCLEOTIDE SEQUENCE [LARGE SCALE GENOMIC DNA]</scope>
    <source>
        <strain evidence="2 3">SFB-1</strain>
    </source>
</reference>
<accession>A0A557REJ7</accession>
<evidence type="ECO:0000313" key="3">
    <source>
        <dbReference type="Proteomes" id="UP000318349"/>
    </source>
</evidence>
<evidence type="ECO:0000256" key="1">
    <source>
        <dbReference type="SAM" id="SignalP"/>
    </source>
</evidence>
<proteinExistence type="predicted"/>
<dbReference type="Proteomes" id="UP000318349">
    <property type="component" value="Unassembled WGS sequence"/>
</dbReference>
<dbReference type="EMBL" id="VMNI01000016">
    <property type="protein sequence ID" value="TVO74139.1"/>
    <property type="molecule type" value="Genomic_DNA"/>
</dbReference>
<dbReference type="AlphaFoldDB" id="A0A557REJ7"/>
<feature type="chain" id="PRO_5021796670" evidence="1">
    <location>
        <begin position="36"/>
        <end position="563"/>
    </location>
</feature>
<feature type="signal peptide" evidence="1">
    <location>
        <begin position="1"/>
        <end position="35"/>
    </location>
</feature>
<organism evidence="2 3">
    <name type="scientific">Denitromonas halophila</name>
    <dbReference type="NCBI Taxonomy" id="1629404"/>
    <lineage>
        <taxon>Bacteria</taxon>
        <taxon>Pseudomonadati</taxon>
        <taxon>Pseudomonadota</taxon>
        <taxon>Betaproteobacteria</taxon>
        <taxon>Rhodocyclales</taxon>
        <taxon>Zoogloeaceae</taxon>
        <taxon>Denitromonas</taxon>
    </lineage>
</organism>
<name>A0A557REJ7_9RHOO</name>
<dbReference type="InterPro" id="IPR010727">
    <property type="entry name" value="DUF1302"/>
</dbReference>
<gene>
    <name evidence="2" type="ORF">FHP89_16080</name>
</gene>
<sequence length="563" mass="61321">MKSRRQLSPLNRVRPIAVAMALMALMAGSAGSALAFEIDTGNEDLSIRWDNTVRYNVATRVESRDSKIGNSALTDEGTYSFDNGDAVANRLDLLTELDVIYQGRMGFRVSGAAWYDAAYGDEGSSNPNAPLSGIPSYENNAYSDYTKRFYRGPSGELLDAFVFSNFDVGNVPVRLKLGRHTVFWGESLFLGGALHSVSYAQMPLDLQKGFATPGAEAKELFRPLNQLSGQAQLTSTVSVAAQYFLDWEAYRYPEGGTYLGPVDFAFNGPDRQFVSAGLGFATRGHAVEPKHTGEYGVSLRWSPEALDGTLGFYYRHYADKLPQALLTQVGPGVSRYNLIYADDIDLFGVSLAKNIGGVSVGAEVSYRRNTPLNAQVLGVSTSGLPERGETSGPRGDTWHAVVNALGLISETPVFDSATWAAEMTYATWTKVRSGENLFYAEGFAPCTNRDKWDGCTTKNYMGVAFAFTPTWYQVFPGVDLSAPVAVSVGVKGNAPTVFGGNEKNGNYSIGLSADVHQKYRIELKYVDYFGHYNNNGTAVTTQNGFTTLLKDRGFVSLTLKTTF</sequence>
<dbReference type="Pfam" id="PF06980">
    <property type="entry name" value="DUF1302"/>
    <property type="match status" value="1"/>
</dbReference>
<protein>
    <submittedName>
        <fullName evidence="2">DUF1302 domain-containing protein</fullName>
    </submittedName>
</protein>
<comment type="caution">
    <text evidence="2">The sequence shown here is derived from an EMBL/GenBank/DDBJ whole genome shotgun (WGS) entry which is preliminary data.</text>
</comment>
<keyword evidence="1" id="KW-0732">Signal</keyword>
<evidence type="ECO:0000313" key="2">
    <source>
        <dbReference type="EMBL" id="TVO74139.1"/>
    </source>
</evidence>